<dbReference type="SUPFAM" id="SSF56042">
    <property type="entry name" value="PurM C-terminal domain-like"/>
    <property type="match status" value="1"/>
</dbReference>
<feature type="binding site" evidence="1">
    <location>
        <position position="230"/>
    </location>
    <ligand>
        <name>ATP</name>
        <dbReference type="ChEBI" id="CHEBI:30616"/>
    </ligand>
</feature>
<reference evidence="4" key="1">
    <citation type="submission" date="2021-03" db="EMBL/GenBank/DDBJ databases">
        <title>Antimicrobial resistance genes in bacteria isolated from Japanese honey, and their potential for conferring macrolide and lincosamide resistance in the American foulbrood pathogen Paenibacillus larvae.</title>
        <authorList>
            <person name="Okamoto M."/>
            <person name="Kumagai M."/>
            <person name="Kanamori H."/>
            <person name="Takamatsu D."/>
        </authorList>
    </citation>
    <scope>NUCLEOTIDE SEQUENCE</scope>
    <source>
        <strain evidence="4">J40TS1</strain>
    </source>
</reference>
<comment type="similarity">
    <text evidence="1">Belongs to the thiamine-monophosphate kinase family.</text>
</comment>
<dbReference type="SUPFAM" id="SSF55326">
    <property type="entry name" value="PurM N-terminal domain-like"/>
    <property type="match status" value="1"/>
</dbReference>
<feature type="binding site" evidence="1">
    <location>
        <position position="158"/>
    </location>
    <ligand>
        <name>ATP</name>
        <dbReference type="ChEBI" id="CHEBI:30616"/>
    </ligand>
</feature>
<dbReference type="CDD" id="cd02194">
    <property type="entry name" value="ThiL"/>
    <property type="match status" value="1"/>
</dbReference>
<dbReference type="EC" id="2.7.4.16" evidence="1"/>
<feature type="binding site" evidence="1">
    <location>
        <position position="343"/>
    </location>
    <ligand>
        <name>substrate</name>
    </ligand>
</feature>
<feature type="binding site" evidence="1">
    <location>
        <position position="84"/>
    </location>
    <ligand>
        <name>Mg(2+)</name>
        <dbReference type="ChEBI" id="CHEBI:18420"/>
        <label>3</label>
    </ligand>
</feature>
<feature type="binding site" evidence="1">
    <location>
        <position position="114"/>
    </location>
    <ligand>
        <name>ATP</name>
        <dbReference type="ChEBI" id="CHEBI:30616"/>
    </ligand>
</feature>
<dbReference type="InterPro" id="IPR036921">
    <property type="entry name" value="PurM-like_N_sf"/>
</dbReference>
<feature type="binding site" evidence="1">
    <location>
        <position position="281"/>
    </location>
    <ligand>
        <name>substrate</name>
    </ligand>
</feature>
<keyword evidence="1" id="KW-0460">Magnesium</keyword>
<dbReference type="GO" id="GO:0009030">
    <property type="term" value="F:thiamine-phosphate kinase activity"/>
    <property type="evidence" value="ECO:0007669"/>
    <property type="project" value="UniProtKB-UniRule"/>
</dbReference>
<sequence length="347" mass="37983">MDEFSRISYWTKEGQAKSLLEATGVKLAIGDDAAIVSGAVRQDEGCSYEMLYTVDTMVEDIHFNTQTMQLDHIGYKALASNLSDIAAMGGIALHALIAISVPGHYTEEHIKQIYHGIYQCANQYEVAIVGGDTTASPHSLVLTITVIGQVEAGTALRRSGAKPGDLIVTTGIAGRSAAGLHLLLHPEFEPQLAAKHVQSLKQAHQMPQPQLDQGRLLRSLGGCHALNDVSDGLASEAVEIAEASGVAFVLDEQLLPVSEGLSQYGSCTKQSLLDWMLYGGEDYILLGTIDPQCYEQVKEQFAQRHMQIYAIGKVEPGKGEVWLERMDSRMAHKQRERIYKRGYNHFT</sequence>
<protein>
    <recommendedName>
        <fullName evidence="1">Thiamine-monophosphate kinase</fullName>
        <shortName evidence="1">TMP kinase</shortName>
        <shortName evidence="1">Thiamine-phosphate kinase</shortName>
        <ecNumber evidence="1">2.7.4.16</ecNumber>
    </recommendedName>
</protein>
<dbReference type="GO" id="GO:0005524">
    <property type="term" value="F:ATP binding"/>
    <property type="evidence" value="ECO:0007669"/>
    <property type="project" value="UniProtKB-UniRule"/>
</dbReference>
<feature type="binding site" evidence="1">
    <location>
        <position position="32"/>
    </location>
    <ligand>
        <name>Mg(2+)</name>
        <dbReference type="ChEBI" id="CHEBI:18420"/>
        <label>4</label>
    </ligand>
</feature>
<dbReference type="GO" id="GO:0009228">
    <property type="term" value="P:thiamine biosynthetic process"/>
    <property type="evidence" value="ECO:0007669"/>
    <property type="project" value="UniProtKB-KW"/>
</dbReference>
<feature type="binding site" evidence="1">
    <location>
        <position position="53"/>
    </location>
    <ligand>
        <name>Mg(2+)</name>
        <dbReference type="ChEBI" id="CHEBI:18420"/>
        <label>4</label>
    </ligand>
</feature>
<dbReference type="HAMAP" id="MF_02128">
    <property type="entry name" value="TMP_kinase"/>
    <property type="match status" value="1"/>
</dbReference>
<comment type="caution">
    <text evidence="4">The sequence shown here is derived from an EMBL/GenBank/DDBJ whole genome shotgun (WGS) entry which is preliminary data.</text>
</comment>
<evidence type="ECO:0000256" key="1">
    <source>
        <dbReference type="HAMAP-Rule" id="MF_02128"/>
    </source>
</evidence>
<dbReference type="Pfam" id="PF02769">
    <property type="entry name" value="AIRS_C"/>
    <property type="match status" value="1"/>
</dbReference>
<dbReference type="Pfam" id="PF00586">
    <property type="entry name" value="AIRS"/>
    <property type="match status" value="1"/>
</dbReference>
<feature type="domain" description="PurM-like C-terminal" evidence="3">
    <location>
        <begin position="162"/>
        <end position="320"/>
    </location>
</feature>
<keyword evidence="1" id="KW-0067">ATP-binding</keyword>
<evidence type="ECO:0000259" key="3">
    <source>
        <dbReference type="Pfam" id="PF02769"/>
    </source>
</evidence>
<evidence type="ECO:0000313" key="4">
    <source>
        <dbReference type="EMBL" id="GIP16330.1"/>
    </source>
</evidence>
<dbReference type="GO" id="GO:0000287">
    <property type="term" value="F:magnesium ion binding"/>
    <property type="evidence" value="ECO:0007669"/>
    <property type="project" value="UniProtKB-UniRule"/>
</dbReference>
<comment type="miscellaneous">
    <text evidence="1">Reaction mechanism of ThiL seems to utilize a direct, inline transfer of the gamma-phosphate of ATP to TMP rather than a phosphorylated enzyme intermediate.</text>
</comment>
<dbReference type="NCBIfam" id="TIGR01379">
    <property type="entry name" value="thiL"/>
    <property type="match status" value="1"/>
</dbReference>
<keyword evidence="5" id="KW-1185">Reference proteome</keyword>
<feature type="binding site" evidence="1">
    <location>
        <position position="32"/>
    </location>
    <ligand>
        <name>Mg(2+)</name>
        <dbReference type="ChEBI" id="CHEBI:18420"/>
        <label>3</label>
    </ligand>
</feature>
<dbReference type="EMBL" id="BOSE01000003">
    <property type="protein sequence ID" value="GIP16330.1"/>
    <property type="molecule type" value="Genomic_DNA"/>
</dbReference>
<evidence type="ECO:0000259" key="2">
    <source>
        <dbReference type="Pfam" id="PF00586"/>
    </source>
</evidence>
<keyword evidence="1" id="KW-0479">Metal-binding</keyword>
<feature type="binding site" evidence="1">
    <location>
        <position position="55"/>
    </location>
    <ligand>
        <name>Mg(2+)</name>
        <dbReference type="ChEBI" id="CHEBI:18420"/>
        <label>2</label>
    </ligand>
</feature>
<feature type="binding site" evidence="1">
    <location>
        <position position="228"/>
    </location>
    <ligand>
        <name>Mg(2+)</name>
        <dbReference type="ChEBI" id="CHEBI:18420"/>
        <label>3</label>
    </ligand>
</feature>
<organism evidence="4 5">
    <name type="scientific">Paenibacillus montaniterrae</name>
    <dbReference type="NCBI Taxonomy" id="429341"/>
    <lineage>
        <taxon>Bacteria</taxon>
        <taxon>Bacillati</taxon>
        <taxon>Bacillota</taxon>
        <taxon>Bacilli</taxon>
        <taxon>Bacillales</taxon>
        <taxon>Paenibacillaceae</taxon>
        <taxon>Paenibacillus</taxon>
    </lineage>
</organism>
<proteinExistence type="inferred from homology"/>
<keyword evidence="1" id="KW-0547">Nucleotide-binding</keyword>
<feature type="binding site" evidence="1">
    <location>
        <position position="62"/>
    </location>
    <ligand>
        <name>substrate</name>
    </ligand>
</feature>
<feature type="binding site" evidence="1">
    <location>
        <position position="231"/>
    </location>
    <ligand>
        <name>Mg(2+)</name>
        <dbReference type="ChEBI" id="CHEBI:18420"/>
        <label>5</label>
    </ligand>
</feature>
<evidence type="ECO:0000313" key="5">
    <source>
        <dbReference type="Proteomes" id="UP000683139"/>
    </source>
</evidence>
<dbReference type="PIRSF" id="PIRSF005303">
    <property type="entry name" value="Thiam_monoph_kin"/>
    <property type="match status" value="1"/>
</dbReference>
<dbReference type="Proteomes" id="UP000683139">
    <property type="component" value="Unassembled WGS sequence"/>
</dbReference>
<comment type="catalytic activity">
    <reaction evidence="1">
        <text>thiamine phosphate + ATP = thiamine diphosphate + ADP</text>
        <dbReference type="Rhea" id="RHEA:15913"/>
        <dbReference type="ChEBI" id="CHEBI:30616"/>
        <dbReference type="ChEBI" id="CHEBI:37575"/>
        <dbReference type="ChEBI" id="CHEBI:58937"/>
        <dbReference type="ChEBI" id="CHEBI:456216"/>
        <dbReference type="EC" id="2.7.4.16"/>
    </reaction>
</comment>
<feature type="domain" description="PurM-like N-terminal" evidence="2">
    <location>
        <begin position="30"/>
        <end position="150"/>
    </location>
</feature>
<name>A0A919YN76_9BACL</name>
<dbReference type="InterPro" id="IPR010918">
    <property type="entry name" value="PurM-like_C_dom"/>
</dbReference>
<feature type="binding site" evidence="1">
    <location>
        <begin position="131"/>
        <end position="132"/>
    </location>
    <ligand>
        <name>ATP</name>
        <dbReference type="ChEBI" id="CHEBI:30616"/>
    </ligand>
</feature>
<feature type="binding site" evidence="1">
    <location>
        <position position="84"/>
    </location>
    <ligand>
        <name>Mg(2+)</name>
        <dbReference type="ChEBI" id="CHEBI:18420"/>
        <label>2</label>
    </ligand>
</feature>
<dbReference type="InterPro" id="IPR036676">
    <property type="entry name" value="PurM-like_C_sf"/>
</dbReference>
<dbReference type="GO" id="GO:0009229">
    <property type="term" value="P:thiamine diphosphate biosynthetic process"/>
    <property type="evidence" value="ECO:0007669"/>
    <property type="project" value="UniProtKB-UniRule"/>
</dbReference>
<comment type="function">
    <text evidence="1">Catalyzes the ATP-dependent phosphorylation of thiamine-monophosphate (TMP) to form thiamine-pyrophosphate (TPP), the active form of vitamin B1.</text>
</comment>
<comment type="caution">
    <text evidence="1">Lacks conserved residue(s) required for the propagation of feature annotation.</text>
</comment>
<dbReference type="Gene3D" id="3.30.1330.10">
    <property type="entry name" value="PurM-like, N-terminal domain"/>
    <property type="match status" value="1"/>
</dbReference>
<feature type="binding site" evidence="1">
    <location>
        <position position="132"/>
    </location>
    <ligand>
        <name>Mg(2+)</name>
        <dbReference type="ChEBI" id="CHEBI:18420"/>
        <label>1</label>
    </ligand>
</feature>
<accession>A0A919YN76</accession>
<keyword evidence="1" id="KW-0784">Thiamine biosynthesis</keyword>
<feature type="binding site" evidence="1">
    <location>
        <position position="55"/>
    </location>
    <ligand>
        <name>Mg(2+)</name>
        <dbReference type="ChEBI" id="CHEBI:18420"/>
        <label>1</label>
    </ligand>
</feature>
<dbReference type="InterPro" id="IPR006283">
    <property type="entry name" value="ThiL-like"/>
</dbReference>
<dbReference type="InterPro" id="IPR016188">
    <property type="entry name" value="PurM-like_N"/>
</dbReference>
<feature type="binding site" evidence="1">
    <location>
        <position position="84"/>
    </location>
    <ligand>
        <name>Mg(2+)</name>
        <dbReference type="ChEBI" id="CHEBI:18420"/>
        <label>4</label>
    </ligand>
</feature>
<dbReference type="Gene3D" id="3.90.650.10">
    <property type="entry name" value="PurM-like C-terminal domain"/>
    <property type="match status" value="1"/>
</dbReference>
<keyword evidence="1 4" id="KW-0418">Kinase</keyword>
<dbReference type="AlphaFoldDB" id="A0A919YN76"/>
<comment type="pathway">
    <text evidence="1">Cofactor biosynthesis; thiamine diphosphate biosynthesis; thiamine diphosphate from thiamine phosphate: step 1/1.</text>
</comment>
<keyword evidence="1" id="KW-0808">Transferase</keyword>
<dbReference type="PANTHER" id="PTHR30270">
    <property type="entry name" value="THIAMINE-MONOPHOSPHATE KINASE"/>
    <property type="match status" value="1"/>
</dbReference>
<gene>
    <name evidence="1 4" type="primary">thiL</name>
    <name evidence="4" type="ORF">J40TS1_19720</name>
</gene>
<dbReference type="PANTHER" id="PTHR30270:SF0">
    <property type="entry name" value="THIAMINE-MONOPHOSPHATE KINASE"/>
    <property type="match status" value="1"/>
</dbReference>